<proteinExistence type="predicted"/>
<feature type="chain" id="PRO_5045732808" description="DUF4352 domain-containing protein" evidence="1">
    <location>
        <begin position="19"/>
        <end position="136"/>
    </location>
</feature>
<feature type="signal peptide" evidence="1">
    <location>
        <begin position="1"/>
        <end position="18"/>
    </location>
</feature>
<dbReference type="EMBL" id="JBHTIS010003272">
    <property type="protein sequence ID" value="MFD1051025.1"/>
    <property type="molecule type" value="Genomic_DNA"/>
</dbReference>
<evidence type="ECO:0008006" key="4">
    <source>
        <dbReference type="Google" id="ProtNLM"/>
    </source>
</evidence>
<reference evidence="3" key="1">
    <citation type="journal article" date="2019" name="Int. J. Syst. Evol. Microbiol.">
        <title>The Global Catalogue of Microorganisms (GCM) 10K type strain sequencing project: providing services to taxonomists for standard genome sequencing and annotation.</title>
        <authorList>
            <consortium name="The Broad Institute Genomics Platform"/>
            <consortium name="The Broad Institute Genome Sequencing Center for Infectious Disease"/>
            <person name="Wu L."/>
            <person name="Ma J."/>
        </authorList>
    </citation>
    <scope>NUCLEOTIDE SEQUENCE [LARGE SCALE GENOMIC DNA]</scope>
    <source>
        <strain evidence="3">JCM 31486</strain>
    </source>
</reference>
<evidence type="ECO:0000313" key="3">
    <source>
        <dbReference type="Proteomes" id="UP001597045"/>
    </source>
</evidence>
<keyword evidence="1" id="KW-0732">Signal</keyword>
<protein>
    <recommendedName>
        <fullName evidence="4">DUF4352 domain-containing protein</fullName>
    </recommendedName>
</protein>
<sequence length="136" mass="14332">MSIVTAIACLGLGTPAFADTPTTTLKVDAAFDQTGYASGSLVKLRITITNTGDVPAEKVTGSFNYPATNFSPNVADWGDLAYNKGAEILPGETRVVDLAGYLSQPTDAITAQGRILSPNRRFQPEPDFSLTAPVHT</sequence>
<feature type="non-terminal residue" evidence="2">
    <location>
        <position position="136"/>
    </location>
</feature>
<keyword evidence="3" id="KW-1185">Reference proteome</keyword>
<evidence type="ECO:0000256" key="1">
    <source>
        <dbReference type="SAM" id="SignalP"/>
    </source>
</evidence>
<comment type="caution">
    <text evidence="2">The sequence shown here is derived from an EMBL/GenBank/DDBJ whole genome shotgun (WGS) entry which is preliminary data.</text>
</comment>
<gene>
    <name evidence="2" type="ORF">ACFQ1S_38595</name>
</gene>
<accession>A0ABW3MPE2</accession>
<dbReference type="Proteomes" id="UP001597045">
    <property type="component" value="Unassembled WGS sequence"/>
</dbReference>
<name>A0ABW3MPE2_9PSEU</name>
<organism evidence="2 3">
    <name type="scientific">Kibdelosporangium lantanae</name>
    <dbReference type="NCBI Taxonomy" id="1497396"/>
    <lineage>
        <taxon>Bacteria</taxon>
        <taxon>Bacillati</taxon>
        <taxon>Actinomycetota</taxon>
        <taxon>Actinomycetes</taxon>
        <taxon>Pseudonocardiales</taxon>
        <taxon>Pseudonocardiaceae</taxon>
        <taxon>Kibdelosporangium</taxon>
    </lineage>
</organism>
<evidence type="ECO:0000313" key="2">
    <source>
        <dbReference type="EMBL" id="MFD1051025.1"/>
    </source>
</evidence>